<dbReference type="Proteomes" id="UP001054945">
    <property type="component" value="Unassembled WGS sequence"/>
</dbReference>
<accession>A0AAV4WTR5</accession>
<name>A0AAV4WTR5_CAEEX</name>
<reference evidence="1 2" key="1">
    <citation type="submission" date="2021-06" db="EMBL/GenBank/DDBJ databases">
        <title>Caerostris extrusa draft genome.</title>
        <authorList>
            <person name="Kono N."/>
            <person name="Arakawa K."/>
        </authorList>
    </citation>
    <scope>NUCLEOTIDE SEQUENCE [LARGE SCALE GENOMIC DNA]</scope>
</reference>
<keyword evidence="2" id="KW-1185">Reference proteome</keyword>
<proteinExistence type="predicted"/>
<evidence type="ECO:0000313" key="1">
    <source>
        <dbReference type="EMBL" id="GIY86257.1"/>
    </source>
</evidence>
<sequence length="80" mass="9485">MHLTVDLDWLEHPREMGLRKERTAFDFLDIFSVFSHGHRIEQDDPEECRCAVCQEENEQTIFGMFRGRMGGWGVVNDPEW</sequence>
<organism evidence="1 2">
    <name type="scientific">Caerostris extrusa</name>
    <name type="common">Bark spider</name>
    <name type="synonym">Caerostris bankana</name>
    <dbReference type="NCBI Taxonomy" id="172846"/>
    <lineage>
        <taxon>Eukaryota</taxon>
        <taxon>Metazoa</taxon>
        <taxon>Ecdysozoa</taxon>
        <taxon>Arthropoda</taxon>
        <taxon>Chelicerata</taxon>
        <taxon>Arachnida</taxon>
        <taxon>Araneae</taxon>
        <taxon>Araneomorphae</taxon>
        <taxon>Entelegynae</taxon>
        <taxon>Araneoidea</taxon>
        <taxon>Araneidae</taxon>
        <taxon>Caerostris</taxon>
    </lineage>
</organism>
<evidence type="ECO:0000313" key="2">
    <source>
        <dbReference type="Proteomes" id="UP001054945"/>
    </source>
</evidence>
<protein>
    <submittedName>
        <fullName evidence="1">Uncharacterized protein</fullName>
    </submittedName>
</protein>
<dbReference type="EMBL" id="BPLR01016768">
    <property type="protein sequence ID" value="GIY86257.1"/>
    <property type="molecule type" value="Genomic_DNA"/>
</dbReference>
<comment type="caution">
    <text evidence="1">The sequence shown here is derived from an EMBL/GenBank/DDBJ whole genome shotgun (WGS) entry which is preliminary data.</text>
</comment>
<dbReference type="AlphaFoldDB" id="A0AAV4WTR5"/>
<gene>
    <name evidence="1" type="ORF">CEXT_535311</name>
</gene>